<dbReference type="Pfam" id="PF05291">
    <property type="entry name" value="Bystin"/>
    <property type="match status" value="1"/>
</dbReference>
<keyword evidence="7" id="KW-1133">Transmembrane helix</keyword>
<evidence type="ECO:0000256" key="7">
    <source>
        <dbReference type="SAM" id="Phobius"/>
    </source>
</evidence>
<comment type="subcellular location">
    <subcellularLocation>
        <location evidence="1">Nucleus</location>
        <location evidence="1">Nucleolus</location>
    </subcellularLocation>
</comment>
<keyword evidence="7" id="KW-0472">Membrane</keyword>
<sequence length="516" mass="59015">MAKRKERIQNPEPFDPHGADPAKTKKRSKAPKHYQQEEKLIASKLSSKIMKEALLQQKEEDEAAHDNAATLFEEIPNAEEDGDDIDDFGGFSETQSQFAGYDEEINEEEEQLMEAFLSKDPGQQKTLADLIVQRIKEKDASVASACFFCLLGGIILTLELTISLCTEMRPVPKLDKSIIDIYKGVGTHLSKYTIGKIPKAFKHIPSMQLWEEVLYITEPENWSPNALYQATRIFASNFGAKKAERFYKLVLLPRVREDIRKNKRLHFALYQTLKKALYKPAAFFKGILFPLCESRTCTLREAVIVGSIIEKVSIPPLHSSVALLKLSGMEYCGTTSYFIKLLLEKKYALPYRVVDAVVAHFMRFLNETRIMPVIWHQSLLAFVQRYKNELQREDKERLRDLLEKQKHKLVTPEILRELEHSRNRGEKEEDLMSIYILYICHLTPLIFLKQCQASLGLLVRSTECLLLEAIVVKIGSMGGLKSPSLDFHRASLIEKMFKIHALIKLPEGAVLMSPML</sequence>
<dbReference type="EMBL" id="JAYMYR010000005">
    <property type="protein sequence ID" value="KAK7364911.1"/>
    <property type="molecule type" value="Genomic_DNA"/>
</dbReference>
<dbReference type="GO" id="GO:0006364">
    <property type="term" value="P:rRNA processing"/>
    <property type="evidence" value="ECO:0007669"/>
    <property type="project" value="TreeGrafter"/>
</dbReference>
<protein>
    <recommendedName>
        <fullName evidence="5">Bystin</fullName>
    </recommendedName>
</protein>
<dbReference type="Gene3D" id="1.25.40.480">
    <property type="match status" value="1"/>
</dbReference>
<feature type="transmembrane region" description="Helical" evidence="7">
    <location>
        <begin position="142"/>
        <end position="164"/>
    </location>
</feature>
<evidence type="ECO:0000256" key="1">
    <source>
        <dbReference type="ARBA" id="ARBA00004604"/>
    </source>
</evidence>
<keyword evidence="9" id="KW-1185">Reference proteome</keyword>
<keyword evidence="7" id="KW-0812">Transmembrane</keyword>
<reference evidence="8 9" key="1">
    <citation type="submission" date="2024-01" db="EMBL/GenBank/DDBJ databases">
        <title>The genomes of 5 underutilized Papilionoideae crops provide insights into root nodulation and disease resistanc.</title>
        <authorList>
            <person name="Jiang F."/>
        </authorList>
    </citation>
    <scope>NUCLEOTIDE SEQUENCE [LARGE SCALE GENOMIC DNA]</scope>
    <source>
        <strain evidence="8">JINMINGXINNONG_FW02</strain>
        <tissue evidence="8">Leaves</tissue>
    </source>
</reference>
<evidence type="ECO:0000256" key="3">
    <source>
        <dbReference type="ARBA" id="ARBA00022517"/>
    </source>
</evidence>
<feature type="compositionally biased region" description="Basic and acidic residues" evidence="6">
    <location>
        <begin position="14"/>
        <end position="23"/>
    </location>
</feature>
<keyword evidence="4" id="KW-0539">Nucleus</keyword>
<accession>A0AAN9RA72</accession>
<dbReference type="Proteomes" id="UP001374584">
    <property type="component" value="Unassembled WGS sequence"/>
</dbReference>
<evidence type="ECO:0000313" key="8">
    <source>
        <dbReference type="EMBL" id="KAK7364911.1"/>
    </source>
</evidence>
<evidence type="ECO:0000256" key="6">
    <source>
        <dbReference type="SAM" id="MobiDB-lite"/>
    </source>
</evidence>
<dbReference type="PANTHER" id="PTHR12821">
    <property type="entry name" value="BYSTIN"/>
    <property type="match status" value="1"/>
</dbReference>
<dbReference type="FunFam" id="1.25.40.480:FF:000001">
    <property type="entry name" value="Bystin (51.6 kD)-like"/>
    <property type="match status" value="1"/>
</dbReference>
<dbReference type="GO" id="GO:0005730">
    <property type="term" value="C:nucleolus"/>
    <property type="evidence" value="ECO:0007669"/>
    <property type="project" value="UniProtKB-SubCell"/>
</dbReference>
<comment type="similarity">
    <text evidence="2">Belongs to the bystin family.</text>
</comment>
<dbReference type="InterPro" id="IPR007955">
    <property type="entry name" value="Bystin"/>
</dbReference>
<proteinExistence type="inferred from homology"/>
<feature type="region of interest" description="Disordered" evidence="6">
    <location>
        <begin position="1"/>
        <end position="37"/>
    </location>
</feature>
<gene>
    <name evidence="8" type="ORF">VNO80_13657</name>
</gene>
<dbReference type="GO" id="GO:0030515">
    <property type="term" value="F:snoRNA binding"/>
    <property type="evidence" value="ECO:0007669"/>
    <property type="project" value="TreeGrafter"/>
</dbReference>
<evidence type="ECO:0000256" key="2">
    <source>
        <dbReference type="ARBA" id="ARBA00007114"/>
    </source>
</evidence>
<evidence type="ECO:0000256" key="5">
    <source>
        <dbReference type="ARBA" id="ARBA00074032"/>
    </source>
</evidence>
<evidence type="ECO:0000313" key="9">
    <source>
        <dbReference type="Proteomes" id="UP001374584"/>
    </source>
</evidence>
<dbReference type="PANTHER" id="PTHR12821:SF0">
    <property type="entry name" value="BYSTIN"/>
    <property type="match status" value="1"/>
</dbReference>
<name>A0AAN9RA72_PHACN</name>
<comment type="caution">
    <text evidence="8">The sequence shown here is derived from an EMBL/GenBank/DDBJ whole genome shotgun (WGS) entry which is preliminary data.</text>
</comment>
<dbReference type="GO" id="GO:0005737">
    <property type="term" value="C:cytoplasm"/>
    <property type="evidence" value="ECO:0007669"/>
    <property type="project" value="TreeGrafter"/>
</dbReference>
<dbReference type="AlphaFoldDB" id="A0AAN9RA72"/>
<evidence type="ECO:0000256" key="4">
    <source>
        <dbReference type="ARBA" id="ARBA00023242"/>
    </source>
</evidence>
<organism evidence="8 9">
    <name type="scientific">Phaseolus coccineus</name>
    <name type="common">Scarlet runner bean</name>
    <name type="synonym">Phaseolus multiflorus</name>
    <dbReference type="NCBI Taxonomy" id="3886"/>
    <lineage>
        <taxon>Eukaryota</taxon>
        <taxon>Viridiplantae</taxon>
        <taxon>Streptophyta</taxon>
        <taxon>Embryophyta</taxon>
        <taxon>Tracheophyta</taxon>
        <taxon>Spermatophyta</taxon>
        <taxon>Magnoliopsida</taxon>
        <taxon>eudicotyledons</taxon>
        <taxon>Gunneridae</taxon>
        <taxon>Pentapetalae</taxon>
        <taxon>rosids</taxon>
        <taxon>fabids</taxon>
        <taxon>Fabales</taxon>
        <taxon>Fabaceae</taxon>
        <taxon>Papilionoideae</taxon>
        <taxon>50 kb inversion clade</taxon>
        <taxon>NPAAA clade</taxon>
        <taxon>indigoferoid/millettioid clade</taxon>
        <taxon>Phaseoleae</taxon>
        <taxon>Phaseolus</taxon>
    </lineage>
</organism>
<dbReference type="GO" id="GO:0030688">
    <property type="term" value="C:preribosome, small subunit precursor"/>
    <property type="evidence" value="ECO:0007669"/>
    <property type="project" value="TreeGrafter"/>
</dbReference>
<keyword evidence="3" id="KW-0690">Ribosome biogenesis</keyword>